<dbReference type="STRING" id="29539.SAMN02745716_1848"/>
<feature type="binding site" evidence="14 15">
    <location>
        <position position="43"/>
    </location>
    <ligand>
        <name>a divalent metal cation</name>
        <dbReference type="ChEBI" id="CHEBI:60240"/>
    </ligand>
</feature>
<comment type="cofactor">
    <cofactor evidence="14 15">
        <name>Mn(2+)</name>
        <dbReference type="ChEBI" id="CHEBI:29035"/>
    </cofactor>
    <cofactor evidence="14 15">
        <name>Mg(2+)</name>
        <dbReference type="ChEBI" id="CHEBI:18420"/>
    </cofactor>
    <text evidence="14 15">Manganese or magnesium. Binds 1 divalent metal ion per monomer in the absence of substrate. May bind a second metal ion after substrate binding.</text>
</comment>
<keyword evidence="10 14" id="KW-0479">Metal-binding</keyword>
<proteinExistence type="inferred from homology"/>
<evidence type="ECO:0000259" key="17">
    <source>
        <dbReference type="PROSITE" id="PS51975"/>
    </source>
</evidence>
<dbReference type="HAMAP" id="MF_00052_B">
    <property type="entry name" value="RNase_HII_B"/>
    <property type="match status" value="1"/>
</dbReference>
<keyword evidence="9 14" id="KW-0540">Nuclease</keyword>
<dbReference type="AlphaFoldDB" id="A0A1H6FWE7"/>
<evidence type="ECO:0000256" key="11">
    <source>
        <dbReference type="ARBA" id="ARBA00022759"/>
    </source>
</evidence>
<evidence type="ECO:0000256" key="1">
    <source>
        <dbReference type="ARBA" id="ARBA00000077"/>
    </source>
</evidence>
<comment type="similarity">
    <text evidence="5 14 16">Belongs to the RNase HII family.</text>
</comment>
<keyword evidence="11 14" id="KW-0255">Endonuclease</keyword>
<reference evidence="19" key="1">
    <citation type="submission" date="2016-10" db="EMBL/GenBank/DDBJ databases">
        <authorList>
            <person name="Varghese N."/>
            <person name="Submissions S."/>
        </authorList>
    </citation>
    <scope>NUCLEOTIDE SEQUENCE [LARGE SCALE GENOMIC DNA]</scope>
    <source>
        <strain evidence="19">ATCC 35263</strain>
    </source>
</reference>
<evidence type="ECO:0000256" key="6">
    <source>
        <dbReference type="ARBA" id="ARBA00012180"/>
    </source>
</evidence>
<dbReference type="GO" id="GO:0004523">
    <property type="term" value="F:RNA-DNA hybrid ribonuclease activity"/>
    <property type="evidence" value="ECO:0007669"/>
    <property type="project" value="UniProtKB-UniRule"/>
</dbReference>
<dbReference type="InterPro" id="IPR001352">
    <property type="entry name" value="RNase_HII/HIII"/>
</dbReference>
<evidence type="ECO:0000256" key="3">
    <source>
        <dbReference type="ARBA" id="ARBA00004065"/>
    </source>
</evidence>
<evidence type="ECO:0000256" key="16">
    <source>
        <dbReference type="RuleBase" id="RU003515"/>
    </source>
</evidence>
<dbReference type="InterPro" id="IPR022898">
    <property type="entry name" value="RNase_HII"/>
</dbReference>
<gene>
    <name evidence="14" type="primary">rnhB</name>
    <name evidence="18" type="ORF">SAMN02745716_1848</name>
</gene>
<accession>A0A1H6FWE7</accession>
<dbReference type="PANTHER" id="PTHR10954">
    <property type="entry name" value="RIBONUCLEASE H2 SUBUNIT A"/>
    <property type="match status" value="1"/>
</dbReference>
<dbReference type="CDD" id="cd07182">
    <property type="entry name" value="RNase_HII_bacteria_HII_like"/>
    <property type="match status" value="1"/>
</dbReference>
<dbReference type="EMBL" id="FNWJ01000002">
    <property type="protein sequence ID" value="SEH15121.1"/>
    <property type="molecule type" value="Genomic_DNA"/>
</dbReference>
<dbReference type="InterPro" id="IPR036397">
    <property type="entry name" value="RNaseH_sf"/>
</dbReference>
<dbReference type="RefSeq" id="WP_218138363.1">
    <property type="nucleotide sequence ID" value="NZ_FNWJ01000002.1"/>
</dbReference>
<dbReference type="GO" id="GO:0006298">
    <property type="term" value="P:mismatch repair"/>
    <property type="evidence" value="ECO:0007669"/>
    <property type="project" value="TreeGrafter"/>
</dbReference>
<dbReference type="GO" id="GO:0043137">
    <property type="term" value="P:DNA replication, removal of RNA primer"/>
    <property type="evidence" value="ECO:0007669"/>
    <property type="project" value="TreeGrafter"/>
</dbReference>
<dbReference type="GO" id="GO:0032299">
    <property type="term" value="C:ribonuclease H2 complex"/>
    <property type="evidence" value="ECO:0007669"/>
    <property type="project" value="TreeGrafter"/>
</dbReference>
<evidence type="ECO:0000313" key="19">
    <source>
        <dbReference type="Proteomes" id="UP000222056"/>
    </source>
</evidence>
<dbReference type="InterPro" id="IPR024567">
    <property type="entry name" value="RNase_HII/HIII_dom"/>
</dbReference>
<dbReference type="GO" id="GO:0003723">
    <property type="term" value="F:RNA binding"/>
    <property type="evidence" value="ECO:0007669"/>
    <property type="project" value="UniProtKB-UniRule"/>
</dbReference>
<feature type="domain" description="RNase H type-2" evidence="17">
    <location>
        <begin position="36"/>
        <end position="232"/>
    </location>
</feature>
<dbReference type="Gene3D" id="3.30.420.10">
    <property type="entry name" value="Ribonuclease H-like superfamily/Ribonuclease H"/>
    <property type="match status" value="1"/>
</dbReference>
<dbReference type="InterPro" id="IPR012337">
    <property type="entry name" value="RNaseH-like_sf"/>
</dbReference>
<dbReference type="GO" id="GO:0005737">
    <property type="term" value="C:cytoplasm"/>
    <property type="evidence" value="ECO:0007669"/>
    <property type="project" value="UniProtKB-SubCell"/>
</dbReference>
<evidence type="ECO:0000256" key="4">
    <source>
        <dbReference type="ARBA" id="ARBA00004496"/>
    </source>
</evidence>
<dbReference type="PANTHER" id="PTHR10954:SF18">
    <property type="entry name" value="RIBONUCLEASE HII"/>
    <property type="match status" value="1"/>
</dbReference>
<dbReference type="GO" id="GO:0030145">
    <property type="term" value="F:manganese ion binding"/>
    <property type="evidence" value="ECO:0007669"/>
    <property type="project" value="UniProtKB-UniRule"/>
</dbReference>
<name>A0A1H6FWE7_THEAL</name>
<dbReference type="Proteomes" id="UP000222056">
    <property type="component" value="Unassembled WGS sequence"/>
</dbReference>
<organism evidence="18 19">
    <name type="scientific">Thermoleophilum album</name>
    <dbReference type="NCBI Taxonomy" id="29539"/>
    <lineage>
        <taxon>Bacteria</taxon>
        <taxon>Bacillati</taxon>
        <taxon>Actinomycetota</taxon>
        <taxon>Thermoleophilia</taxon>
        <taxon>Thermoleophilales</taxon>
        <taxon>Thermoleophilaceae</taxon>
        <taxon>Thermoleophilum</taxon>
    </lineage>
</organism>
<evidence type="ECO:0000256" key="13">
    <source>
        <dbReference type="ARBA" id="ARBA00023211"/>
    </source>
</evidence>
<feature type="binding site" evidence="14 15">
    <location>
        <position position="42"/>
    </location>
    <ligand>
        <name>a divalent metal cation</name>
        <dbReference type="ChEBI" id="CHEBI:60240"/>
    </ligand>
</feature>
<evidence type="ECO:0000256" key="2">
    <source>
        <dbReference type="ARBA" id="ARBA00001946"/>
    </source>
</evidence>
<dbReference type="PROSITE" id="PS51975">
    <property type="entry name" value="RNASE_H_2"/>
    <property type="match status" value="1"/>
</dbReference>
<evidence type="ECO:0000256" key="14">
    <source>
        <dbReference type="HAMAP-Rule" id="MF_00052"/>
    </source>
</evidence>
<protein>
    <recommendedName>
        <fullName evidence="7 14">Ribonuclease HII</fullName>
        <shortName evidence="14">RNase HII</shortName>
        <ecNumber evidence="6 14">3.1.26.4</ecNumber>
    </recommendedName>
</protein>
<feature type="binding site" evidence="14 15">
    <location>
        <position position="141"/>
    </location>
    <ligand>
        <name>a divalent metal cation</name>
        <dbReference type="ChEBI" id="CHEBI:60240"/>
    </ligand>
</feature>
<evidence type="ECO:0000256" key="10">
    <source>
        <dbReference type="ARBA" id="ARBA00022723"/>
    </source>
</evidence>
<comment type="catalytic activity">
    <reaction evidence="1 14 15 16">
        <text>Endonucleolytic cleavage to 5'-phosphomonoester.</text>
        <dbReference type="EC" id="3.1.26.4"/>
    </reaction>
</comment>
<evidence type="ECO:0000256" key="7">
    <source>
        <dbReference type="ARBA" id="ARBA00019179"/>
    </source>
</evidence>
<keyword evidence="8 14" id="KW-0963">Cytoplasm</keyword>
<evidence type="ECO:0000256" key="15">
    <source>
        <dbReference type="PROSITE-ProRule" id="PRU01319"/>
    </source>
</evidence>
<comment type="subcellular location">
    <subcellularLocation>
        <location evidence="4 14">Cytoplasm</location>
    </subcellularLocation>
</comment>
<keyword evidence="13 14" id="KW-0464">Manganese</keyword>
<comment type="cofactor">
    <cofactor evidence="2">
        <name>Mg(2+)</name>
        <dbReference type="ChEBI" id="CHEBI:18420"/>
    </cofactor>
</comment>
<evidence type="ECO:0000256" key="8">
    <source>
        <dbReference type="ARBA" id="ARBA00022490"/>
    </source>
</evidence>
<evidence type="ECO:0000256" key="5">
    <source>
        <dbReference type="ARBA" id="ARBA00007383"/>
    </source>
</evidence>
<evidence type="ECO:0000256" key="12">
    <source>
        <dbReference type="ARBA" id="ARBA00022801"/>
    </source>
</evidence>
<keyword evidence="19" id="KW-1185">Reference proteome</keyword>
<evidence type="ECO:0000256" key="9">
    <source>
        <dbReference type="ARBA" id="ARBA00022722"/>
    </source>
</evidence>
<evidence type="ECO:0000313" key="18">
    <source>
        <dbReference type="EMBL" id="SEH15121.1"/>
    </source>
</evidence>
<keyword evidence="12 14" id="KW-0378">Hydrolase</keyword>
<dbReference type="NCBIfam" id="NF000595">
    <property type="entry name" value="PRK00015.1-3"/>
    <property type="match status" value="1"/>
</dbReference>
<dbReference type="EC" id="3.1.26.4" evidence="6 14"/>
<sequence>MPQRRASKGERGRSRGRRRSAALSKLLAFDRSLGARFVAGADEAGRGPLAGPLVAAAVLFDLERLEQHFPRELRELDDSKRHEQADRERLFRAVLAAASGIRVVFRGPAEIDRDGLHRSNLSALREALQAVACQGCVCVVDGFEVGTLPHPQVAVVGGDRKSAAVAAASIVAKVLRDRHMQRLAVRYPLWGFEKHVGYSTPEHRAAILTHGLTPLHRRSFASVAYQQLELTPNVPAGASGLEDSLEVSKLAQAEVGVDDHGDSVEAQVFPAG</sequence>
<comment type="function">
    <text evidence="3 14 16">Endonuclease that specifically degrades the RNA of RNA-DNA hybrids.</text>
</comment>
<dbReference type="Pfam" id="PF01351">
    <property type="entry name" value="RNase_HII"/>
    <property type="match status" value="1"/>
</dbReference>
<dbReference type="SUPFAM" id="SSF53098">
    <property type="entry name" value="Ribonuclease H-like"/>
    <property type="match status" value="1"/>
</dbReference>